<sequence length="60" mass="6633">MISKALRCSTKGLLTSLIVSPQHQFMGTKWKYGLSAPFLRNLEKVQDLGSPNTLLGLVMI</sequence>
<dbReference type="Proteomes" id="UP000265566">
    <property type="component" value="Chromosome 1"/>
</dbReference>
<gene>
    <name evidence="1" type="ORF">MtrunA17_Chr1g0152071</name>
</gene>
<evidence type="ECO:0000313" key="1">
    <source>
        <dbReference type="EMBL" id="RHN77190.1"/>
    </source>
</evidence>
<dbReference type="Gramene" id="rna616">
    <property type="protein sequence ID" value="RHN77190.1"/>
    <property type="gene ID" value="gene616"/>
</dbReference>
<organism evidence="1">
    <name type="scientific">Medicago truncatula</name>
    <name type="common">Barrel medic</name>
    <name type="synonym">Medicago tribuloides</name>
    <dbReference type="NCBI Taxonomy" id="3880"/>
    <lineage>
        <taxon>Eukaryota</taxon>
        <taxon>Viridiplantae</taxon>
        <taxon>Streptophyta</taxon>
        <taxon>Embryophyta</taxon>
        <taxon>Tracheophyta</taxon>
        <taxon>Spermatophyta</taxon>
        <taxon>Magnoliopsida</taxon>
        <taxon>eudicotyledons</taxon>
        <taxon>Gunneridae</taxon>
        <taxon>Pentapetalae</taxon>
        <taxon>rosids</taxon>
        <taxon>fabids</taxon>
        <taxon>Fabales</taxon>
        <taxon>Fabaceae</taxon>
        <taxon>Papilionoideae</taxon>
        <taxon>50 kb inversion clade</taxon>
        <taxon>NPAAA clade</taxon>
        <taxon>Hologalegina</taxon>
        <taxon>IRL clade</taxon>
        <taxon>Trifolieae</taxon>
        <taxon>Medicago</taxon>
    </lineage>
</organism>
<protein>
    <submittedName>
        <fullName evidence="1">Uncharacterized protein</fullName>
    </submittedName>
</protein>
<reference evidence="1" key="1">
    <citation type="journal article" date="2018" name="Nat. Plants">
        <title>Whole-genome landscape of Medicago truncatula symbiotic genes.</title>
        <authorList>
            <person name="Pecrix Y."/>
            <person name="Gamas P."/>
            <person name="Carrere S."/>
        </authorList>
    </citation>
    <scope>NUCLEOTIDE SEQUENCE</scope>
    <source>
        <tissue evidence="1">Leaves</tissue>
    </source>
</reference>
<accession>A0A396JG29</accession>
<comment type="caution">
    <text evidence="1">The sequence shown here is derived from an EMBL/GenBank/DDBJ whole genome shotgun (WGS) entry which is preliminary data.</text>
</comment>
<dbReference type="EMBL" id="PSQE01000001">
    <property type="protein sequence ID" value="RHN77190.1"/>
    <property type="molecule type" value="Genomic_DNA"/>
</dbReference>
<name>A0A396JG29_MEDTR</name>
<dbReference type="AlphaFoldDB" id="A0A396JG29"/>
<proteinExistence type="predicted"/>